<dbReference type="EMBL" id="CACRTW010000032">
    <property type="protein sequence ID" value="VYU21309.1"/>
    <property type="molecule type" value="Genomic_DNA"/>
</dbReference>
<gene>
    <name evidence="2" type="ORF">CALFYP39_01711</name>
</gene>
<accession>A0A6N3D2Q7</accession>
<proteinExistence type="predicted"/>
<dbReference type="SMART" id="SM00479">
    <property type="entry name" value="EXOIII"/>
    <property type="match status" value="1"/>
</dbReference>
<keyword evidence="2" id="KW-0547">Nucleotide-binding</keyword>
<dbReference type="AlphaFoldDB" id="A0A6N3D2Q7"/>
<dbReference type="CDD" id="cd06127">
    <property type="entry name" value="DEDDh"/>
    <property type="match status" value="1"/>
</dbReference>
<evidence type="ECO:0000313" key="2">
    <source>
        <dbReference type="EMBL" id="VYU21309.1"/>
    </source>
</evidence>
<dbReference type="InterPro" id="IPR036397">
    <property type="entry name" value="RNaseH_sf"/>
</dbReference>
<name>A0A6N3D2Q7_9ACTN</name>
<protein>
    <submittedName>
        <fullName evidence="2">Bifunctional ATP-dependent DNA helicase/DNA polymerase III subunit epsilon</fullName>
    </submittedName>
</protein>
<dbReference type="Pfam" id="PF00929">
    <property type="entry name" value="RNase_T"/>
    <property type="match status" value="1"/>
</dbReference>
<keyword evidence="2" id="KW-0378">Hydrolase</keyword>
<dbReference type="GO" id="GO:0003676">
    <property type="term" value="F:nucleic acid binding"/>
    <property type="evidence" value="ECO:0007669"/>
    <property type="project" value="InterPro"/>
</dbReference>
<dbReference type="SUPFAM" id="SSF53098">
    <property type="entry name" value="Ribonuclease H-like"/>
    <property type="match status" value="1"/>
</dbReference>
<dbReference type="Gene3D" id="3.30.420.10">
    <property type="entry name" value="Ribonuclease H-like superfamily/Ribonuclease H"/>
    <property type="match status" value="1"/>
</dbReference>
<dbReference type="InterPro" id="IPR012337">
    <property type="entry name" value="RNaseH-like_sf"/>
</dbReference>
<organism evidence="2">
    <name type="scientific">Collinsella aerofaciens</name>
    <dbReference type="NCBI Taxonomy" id="74426"/>
    <lineage>
        <taxon>Bacteria</taxon>
        <taxon>Bacillati</taxon>
        <taxon>Actinomycetota</taxon>
        <taxon>Coriobacteriia</taxon>
        <taxon>Coriobacteriales</taxon>
        <taxon>Coriobacteriaceae</taxon>
        <taxon>Collinsella</taxon>
    </lineage>
</organism>
<dbReference type="RefSeq" id="WP_156600115.1">
    <property type="nucleotide sequence ID" value="NZ_CACRTW010000032.1"/>
</dbReference>
<sequence>MSISLIPFDSNIECMTIDTETTGLDPAGGDEILTLAMVLDIEGQDSPSTVHLRVMPQHKTEWPDAERVNHISPVSVAGYKPFERYLEAVQFLFDRTEKIVGWNVNFDLGFLENEGVVIPQTTKVVDAMEAFGRAYGPFSETHTRWRLTSAADAVGYSFDGAPHTALADALATRYLYRHAESIIEGHRHPGANVKRPGAYRHI</sequence>
<evidence type="ECO:0000259" key="1">
    <source>
        <dbReference type="SMART" id="SM00479"/>
    </source>
</evidence>
<keyword evidence="2" id="KW-0067">ATP-binding</keyword>
<keyword evidence="2" id="KW-0347">Helicase</keyword>
<feature type="domain" description="Exonuclease" evidence="1">
    <location>
        <begin position="13"/>
        <end position="185"/>
    </location>
</feature>
<dbReference type="GO" id="GO:0004386">
    <property type="term" value="F:helicase activity"/>
    <property type="evidence" value="ECO:0007669"/>
    <property type="project" value="UniProtKB-KW"/>
</dbReference>
<dbReference type="InterPro" id="IPR013520">
    <property type="entry name" value="Ribonucl_H"/>
</dbReference>
<reference evidence="2" key="1">
    <citation type="submission" date="2019-11" db="EMBL/GenBank/DDBJ databases">
        <authorList>
            <person name="Feng L."/>
        </authorList>
    </citation>
    <scope>NUCLEOTIDE SEQUENCE</scope>
    <source>
        <strain evidence="2">CaerofaciensLFYP39</strain>
    </source>
</reference>
<dbReference type="GO" id="GO:0004527">
    <property type="term" value="F:exonuclease activity"/>
    <property type="evidence" value="ECO:0007669"/>
    <property type="project" value="UniProtKB-ARBA"/>
</dbReference>